<sequence length="222" mass="25598">MPDGQRIVVPTNGLGQGVDAVAQFLGTLARNWKLFPIDVDNWKKIPESTKNRAWEFVKRKFDLPDNSKAWALKNINIKWKMTLRKTYYKPNVPAIEQLDCPTPQIHKDQWVNLLCIWESDNFKKSSEVNKDNRSKKVINHCVGTKSYARIRKEAEDTGETFFKKTHTRKDGTPVDDASKEIMDKIDELLSQQTNENSERTTAAQDDMFAKALGKSERRALWA</sequence>
<dbReference type="KEGG" id="nnu:104586304"/>
<dbReference type="PANTHER" id="PTHR33144:SF45">
    <property type="entry name" value="TRANSPOSASE TNP1_EN_SPM-LIKE DOMAIN-CONTAINING PROTEIN"/>
    <property type="match status" value="1"/>
</dbReference>
<organism evidence="1 2">
    <name type="scientific">Nelumbo nucifera</name>
    <name type="common">Sacred lotus</name>
    <dbReference type="NCBI Taxonomy" id="4432"/>
    <lineage>
        <taxon>Eukaryota</taxon>
        <taxon>Viridiplantae</taxon>
        <taxon>Streptophyta</taxon>
        <taxon>Embryophyta</taxon>
        <taxon>Tracheophyta</taxon>
        <taxon>Spermatophyta</taxon>
        <taxon>Magnoliopsida</taxon>
        <taxon>Proteales</taxon>
        <taxon>Nelumbonaceae</taxon>
        <taxon>Nelumbo</taxon>
    </lineage>
</organism>
<dbReference type="OMA" id="INIKWKM"/>
<dbReference type="OrthoDB" id="1913335at2759"/>
<dbReference type="AlphaFoldDB" id="A0A1U7YV91"/>
<dbReference type="RefSeq" id="XP_010241783.1">
    <property type="nucleotide sequence ID" value="XM_010243481.1"/>
</dbReference>
<gene>
    <name evidence="2" type="primary">LOC104586304</name>
</gene>
<dbReference type="InterPro" id="IPR004252">
    <property type="entry name" value="Probable_transposase_24"/>
</dbReference>
<reference evidence="2" key="1">
    <citation type="submission" date="2025-08" db="UniProtKB">
        <authorList>
            <consortium name="RefSeq"/>
        </authorList>
    </citation>
    <scope>IDENTIFICATION</scope>
</reference>
<dbReference type="GeneID" id="104586304"/>
<evidence type="ECO:0000313" key="1">
    <source>
        <dbReference type="Proteomes" id="UP000189703"/>
    </source>
</evidence>
<protein>
    <submittedName>
        <fullName evidence="2">Uncharacterized protein LOC104586304</fullName>
    </submittedName>
</protein>
<keyword evidence="1" id="KW-1185">Reference proteome</keyword>
<proteinExistence type="predicted"/>
<dbReference type="PANTHER" id="PTHR33144">
    <property type="entry name" value="OS10G0409366 PROTEIN-RELATED"/>
    <property type="match status" value="1"/>
</dbReference>
<name>A0A1U7YV91_NELNU</name>
<accession>A0A1U7YV91</accession>
<dbReference type="Pfam" id="PF03004">
    <property type="entry name" value="Transposase_24"/>
    <property type="match status" value="1"/>
</dbReference>
<dbReference type="Proteomes" id="UP000189703">
    <property type="component" value="Unplaced"/>
</dbReference>
<dbReference type="eggNOG" id="ENOG502S42M">
    <property type="taxonomic scope" value="Eukaryota"/>
</dbReference>
<evidence type="ECO:0000313" key="2">
    <source>
        <dbReference type="RefSeq" id="XP_010241783.1"/>
    </source>
</evidence>
<dbReference type="InParanoid" id="A0A1U7YV91"/>